<feature type="transmembrane region" description="Helical" evidence="1">
    <location>
        <begin position="6"/>
        <end position="25"/>
    </location>
</feature>
<proteinExistence type="predicted"/>
<keyword evidence="1" id="KW-1133">Transmembrane helix</keyword>
<evidence type="ECO:0000313" key="2">
    <source>
        <dbReference type="EMBL" id="SDM84255.1"/>
    </source>
</evidence>
<feature type="transmembrane region" description="Helical" evidence="1">
    <location>
        <begin position="37"/>
        <end position="57"/>
    </location>
</feature>
<keyword evidence="1" id="KW-0472">Membrane</keyword>
<dbReference type="RefSeq" id="WP_093855277.1">
    <property type="nucleotide sequence ID" value="NZ_BJVZ01000003.1"/>
</dbReference>
<organism evidence="2 3">
    <name type="scientific">Tenuibacillus multivorans</name>
    <dbReference type="NCBI Taxonomy" id="237069"/>
    <lineage>
        <taxon>Bacteria</taxon>
        <taxon>Bacillati</taxon>
        <taxon>Bacillota</taxon>
        <taxon>Bacilli</taxon>
        <taxon>Bacillales</taxon>
        <taxon>Bacillaceae</taxon>
        <taxon>Tenuibacillus</taxon>
    </lineage>
</organism>
<dbReference type="AlphaFoldDB" id="A0A1G9WJN1"/>
<feature type="transmembrane region" description="Helical" evidence="1">
    <location>
        <begin position="112"/>
        <end position="130"/>
    </location>
</feature>
<gene>
    <name evidence="2" type="ORF">SAMN05216498_0764</name>
</gene>
<feature type="transmembrane region" description="Helical" evidence="1">
    <location>
        <begin position="69"/>
        <end position="92"/>
    </location>
</feature>
<dbReference type="OrthoDB" id="2966528at2"/>
<keyword evidence="3" id="KW-1185">Reference proteome</keyword>
<name>A0A1G9WJN1_9BACI</name>
<evidence type="ECO:0000256" key="1">
    <source>
        <dbReference type="SAM" id="Phobius"/>
    </source>
</evidence>
<dbReference type="STRING" id="237069.SAMN05216498_0764"/>
<accession>A0A1G9WJN1</accession>
<dbReference type="Proteomes" id="UP000199334">
    <property type="component" value="Unassembled WGS sequence"/>
</dbReference>
<reference evidence="2 3" key="1">
    <citation type="submission" date="2016-10" db="EMBL/GenBank/DDBJ databases">
        <authorList>
            <person name="de Groot N.N."/>
        </authorList>
    </citation>
    <scope>NUCLEOTIDE SEQUENCE [LARGE SCALE GENOMIC DNA]</scope>
    <source>
        <strain evidence="2 3">CGMCC 1.3442</strain>
    </source>
</reference>
<dbReference type="EMBL" id="FNIG01000001">
    <property type="protein sequence ID" value="SDM84255.1"/>
    <property type="molecule type" value="Genomic_DNA"/>
</dbReference>
<sequence length="262" mass="30584">MGYVGTFVVLSLIPYIWLAWSFIDYKNGKRERTNWKGPLALLVVLMVAVFILNLYYANEYSIPILVNTMTVFVGLIITGAIAIIASIINVFVSLRHRKNPYPEEVHNPKTAWTVIGLIFLSLTIMFVWFVPGGEKMRYVDNLNSAIAETENSNEEIDVTFVSSEDYCLRIRYCDPEYMNVFYVKNNLDQAKEVQLLIRALGKNRQEIEVIESDIMKLDPGELKMVETEETLDFKEIWGKYSFKTKEKVRDYQHQYRYRDPEE</sequence>
<protein>
    <submittedName>
        <fullName evidence="2">Uncharacterized protein</fullName>
    </submittedName>
</protein>
<evidence type="ECO:0000313" key="3">
    <source>
        <dbReference type="Proteomes" id="UP000199334"/>
    </source>
</evidence>
<keyword evidence="1" id="KW-0812">Transmembrane</keyword>